<sequence length="98" mass="11190">MEERTSDFIGLQNCRTFPPGAFYHHRSMPALLTERLNLERSSTSSFDNLSSRAPPPLKTGAPQRWHSTATFLYRFSTNCTSWFHGAFETSRGCRQSSE</sequence>
<keyword evidence="3" id="KW-1185">Reference proteome</keyword>
<reference evidence="2 3" key="1">
    <citation type="submission" date="2024-09" db="EMBL/GenBank/DDBJ databases">
        <title>Chromosome-scale assembly of Riccia fluitans.</title>
        <authorList>
            <person name="Paukszto L."/>
            <person name="Sawicki J."/>
            <person name="Karawczyk K."/>
            <person name="Piernik-Szablinska J."/>
            <person name="Szczecinska M."/>
            <person name="Mazdziarz M."/>
        </authorList>
    </citation>
    <scope>NUCLEOTIDE SEQUENCE [LARGE SCALE GENOMIC DNA]</scope>
    <source>
        <strain evidence="2">Rf_01</strain>
        <tissue evidence="2">Aerial parts of the thallus</tissue>
    </source>
</reference>
<evidence type="ECO:0000256" key="1">
    <source>
        <dbReference type="SAM" id="MobiDB-lite"/>
    </source>
</evidence>
<dbReference type="Proteomes" id="UP001605036">
    <property type="component" value="Unassembled WGS sequence"/>
</dbReference>
<organism evidence="2 3">
    <name type="scientific">Riccia fluitans</name>
    <dbReference type="NCBI Taxonomy" id="41844"/>
    <lineage>
        <taxon>Eukaryota</taxon>
        <taxon>Viridiplantae</taxon>
        <taxon>Streptophyta</taxon>
        <taxon>Embryophyta</taxon>
        <taxon>Marchantiophyta</taxon>
        <taxon>Marchantiopsida</taxon>
        <taxon>Marchantiidae</taxon>
        <taxon>Marchantiales</taxon>
        <taxon>Ricciaceae</taxon>
        <taxon>Riccia</taxon>
    </lineage>
</organism>
<evidence type="ECO:0000313" key="2">
    <source>
        <dbReference type="EMBL" id="KAL2620805.1"/>
    </source>
</evidence>
<comment type="caution">
    <text evidence="2">The sequence shown here is derived from an EMBL/GenBank/DDBJ whole genome shotgun (WGS) entry which is preliminary data.</text>
</comment>
<evidence type="ECO:0000313" key="3">
    <source>
        <dbReference type="Proteomes" id="UP001605036"/>
    </source>
</evidence>
<proteinExistence type="predicted"/>
<feature type="region of interest" description="Disordered" evidence="1">
    <location>
        <begin position="43"/>
        <end position="62"/>
    </location>
</feature>
<dbReference type="AlphaFoldDB" id="A0ABD1Y227"/>
<dbReference type="EMBL" id="JBHFFA010000006">
    <property type="protein sequence ID" value="KAL2620805.1"/>
    <property type="molecule type" value="Genomic_DNA"/>
</dbReference>
<protein>
    <submittedName>
        <fullName evidence="2">Uncharacterized protein</fullName>
    </submittedName>
</protein>
<accession>A0ABD1Y227</accession>
<gene>
    <name evidence="2" type="ORF">R1flu_001010</name>
</gene>
<name>A0ABD1Y227_9MARC</name>